<keyword evidence="1" id="KW-0812">Transmembrane</keyword>
<reference evidence="3 4" key="1">
    <citation type="submission" date="2018-10" db="EMBL/GenBank/DDBJ databases">
        <authorList>
            <person name="Chen W.-M."/>
        </authorList>
    </citation>
    <scope>NUCLEOTIDE SEQUENCE [LARGE SCALE GENOMIC DNA]</scope>
    <source>
        <strain evidence="3 4">H-5</strain>
    </source>
</reference>
<dbReference type="EMBL" id="RJVP01000001">
    <property type="protein sequence ID" value="ROH88031.1"/>
    <property type="molecule type" value="Genomic_DNA"/>
</dbReference>
<evidence type="ECO:0000313" key="3">
    <source>
        <dbReference type="EMBL" id="ROH88031.1"/>
    </source>
</evidence>
<proteinExistence type="predicted"/>
<keyword evidence="1" id="KW-0472">Membrane</keyword>
<evidence type="ECO:0000313" key="4">
    <source>
        <dbReference type="Proteomes" id="UP000275137"/>
    </source>
</evidence>
<dbReference type="Pfam" id="PF10099">
    <property type="entry name" value="RskA_C"/>
    <property type="match status" value="1"/>
</dbReference>
<dbReference type="PANTHER" id="PTHR37461">
    <property type="entry name" value="ANTI-SIGMA-K FACTOR RSKA"/>
    <property type="match status" value="1"/>
</dbReference>
<dbReference type="RefSeq" id="WP_123236025.1">
    <property type="nucleotide sequence ID" value="NZ_RJVP01000001.1"/>
</dbReference>
<dbReference type="PANTHER" id="PTHR37461:SF1">
    <property type="entry name" value="ANTI-SIGMA-K FACTOR RSKA"/>
    <property type="match status" value="1"/>
</dbReference>
<dbReference type="GO" id="GO:0005886">
    <property type="term" value="C:plasma membrane"/>
    <property type="evidence" value="ECO:0007669"/>
    <property type="project" value="InterPro"/>
</dbReference>
<protein>
    <recommendedName>
        <fullName evidence="2">Anti-sigma K factor RskA C-terminal domain-containing protein</fullName>
    </recommendedName>
</protein>
<evidence type="ECO:0000259" key="2">
    <source>
        <dbReference type="Pfam" id="PF10099"/>
    </source>
</evidence>
<dbReference type="AlphaFoldDB" id="A0A3N0V622"/>
<keyword evidence="4" id="KW-1185">Reference proteome</keyword>
<comment type="caution">
    <text evidence="3">The sequence shown here is derived from an EMBL/GenBank/DDBJ whole genome shotgun (WGS) entry which is preliminary data.</text>
</comment>
<name>A0A3N0V622_9PROT</name>
<sequence length="236" mass="25831">MRYDKPELRDMLAAKYALGTLRGAARLRFEHLVLQREDWQNCTDWWLMRVSLLADTVVAVKPASSVWRDIDRRLFPAYSRTRQWWRTLALGFSAVSALLLVLLINPALNPLQPPAQQTQTSGIHIALLADTSAQPGWLLTLSQLQRQSQELRVASLPGLQVQADKAYELWLLPADQSAPVSIGLLPQQGKASLSIKPELAAQLLTGALAVSVEPPGGSPSGQPTGAVLYQGKIGVI</sequence>
<dbReference type="GO" id="GO:0016989">
    <property type="term" value="F:sigma factor antagonist activity"/>
    <property type="evidence" value="ECO:0007669"/>
    <property type="project" value="TreeGrafter"/>
</dbReference>
<feature type="domain" description="Anti-sigma K factor RskA C-terminal" evidence="2">
    <location>
        <begin position="94"/>
        <end position="226"/>
    </location>
</feature>
<dbReference type="GO" id="GO:0006417">
    <property type="term" value="P:regulation of translation"/>
    <property type="evidence" value="ECO:0007669"/>
    <property type="project" value="TreeGrafter"/>
</dbReference>
<gene>
    <name evidence="3" type="ORF">ED236_00635</name>
</gene>
<organism evidence="3 4">
    <name type="scientific">Pseudomethylobacillus aquaticus</name>
    <dbReference type="NCBI Taxonomy" id="2676064"/>
    <lineage>
        <taxon>Bacteria</taxon>
        <taxon>Pseudomonadati</taxon>
        <taxon>Pseudomonadota</taxon>
        <taxon>Betaproteobacteria</taxon>
        <taxon>Nitrosomonadales</taxon>
        <taxon>Methylophilaceae</taxon>
        <taxon>Pseudomethylobacillus</taxon>
    </lineage>
</organism>
<dbReference type="InterPro" id="IPR018764">
    <property type="entry name" value="RskA_C"/>
</dbReference>
<feature type="transmembrane region" description="Helical" evidence="1">
    <location>
        <begin position="88"/>
        <end position="108"/>
    </location>
</feature>
<evidence type="ECO:0000256" key="1">
    <source>
        <dbReference type="SAM" id="Phobius"/>
    </source>
</evidence>
<keyword evidence="1" id="KW-1133">Transmembrane helix</keyword>
<dbReference type="Proteomes" id="UP000275137">
    <property type="component" value="Unassembled WGS sequence"/>
</dbReference>
<dbReference type="InterPro" id="IPR051474">
    <property type="entry name" value="Anti-sigma-K/W_factor"/>
</dbReference>
<accession>A0A3N0V622</accession>